<name>A0A2I0HHT8_PUNGR</name>
<evidence type="ECO:0000256" key="1">
    <source>
        <dbReference type="SAM" id="MobiDB-lite"/>
    </source>
</evidence>
<protein>
    <submittedName>
        <fullName evidence="2">Uncharacterized protein</fullName>
    </submittedName>
</protein>
<reference evidence="2 3" key="1">
    <citation type="submission" date="2017-11" db="EMBL/GenBank/DDBJ databases">
        <title>De-novo sequencing of pomegranate (Punica granatum L.) genome.</title>
        <authorList>
            <person name="Akparov Z."/>
            <person name="Amiraslanov A."/>
            <person name="Hajiyeva S."/>
            <person name="Abbasov M."/>
            <person name="Kaur K."/>
            <person name="Hamwieh A."/>
            <person name="Solovyev V."/>
            <person name="Salamov A."/>
            <person name="Braich B."/>
            <person name="Kosarev P."/>
            <person name="Mahmoud A."/>
            <person name="Hajiyev E."/>
            <person name="Babayeva S."/>
            <person name="Izzatullayeva V."/>
            <person name="Mammadov A."/>
            <person name="Mammadov A."/>
            <person name="Sharifova S."/>
            <person name="Ojaghi J."/>
            <person name="Eynullazada K."/>
            <person name="Bayramov B."/>
            <person name="Abdulazimova A."/>
            <person name="Shahmuradov I."/>
        </authorList>
    </citation>
    <scope>NUCLEOTIDE SEQUENCE [LARGE SCALE GENOMIC DNA]</scope>
    <source>
        <strain evidence="3">cv. AG2017</strain>
        <tissue evidence="2">Leaf</tissue>
    </source>
</reference>
<evidence type="ECO:0000313" key="3">
    <source>
        <dbReference type="Proteomes" id="UP000233551"/>
    </source>
</evidence>
<dbReference type="AlphaFoldDB" id="A0A2I0HHT8"/>
<dbReference type="Proteomes" id="UP000233551">
    <property type="component" value="Unassembled WGS sequence"/>
</dbReference>
<dbReference type="EMBL" id="PGOL01009147">
    <property type="protein sequence ID" value="PKI31183.1"/>
    <property type="molecule type" value="Genomic_DNA"/>
</dbReference>
<feature type="compositionally biased region" description="Basic and acidic residues" evidence="1">
    <location>
        <begin position="34"/>
        <end position="51"/>
    </location>
</feature>
<comment type="caution">
    <text evidence="2">The sequence shown here is derived from an EMBL/GenBank/DDBJ whole genome shotgun (WGS) entry which is preliminary data.</text>
</comment>
<feature type="region of interest" description="Disordered" evidence="1">
    <location>
        <begin position="34"/>
        <end position="73"/>
    </location>
</feature>
<organism evidence="2 3">
    <name type="scientific">Punica granatum</name>
    <name type="common">Pomegranate</name>
    <dbReference type="NCBI Taxonomy" id="22663"/>
    <lineage>
        <taxon>Eukaryota</taxon>
        <taxon>Viridiplantae</taxon>
        <taxon>Streptophyta</taxon>
        <taxon>Embryophyta</taxon>
        <taxon>Tracheophyta</taxon>
        <taxon>Spermatophyta</taxon>
        <taxon>Magnoliopsida</taxon>
        <taxon>eudicotyledons</taxon>
        <taxon>Gunneridae</taxon>
        <taxon>Pentapetalae</taxon>
        <taxon>rosids</taxon>
        <taxon>malvids</taxon>
        <taxon>Myrtales</taxon>
        <taxon>Lythraceae</taxon>
        <taxon>Punica</taxon>
    </lineage>
</organism>
<accession>A0A2I0HHT8</accession>
<gene>
    <name evidence="2" type="ORF">CRG98_048429</name>
</gene>
<keyword evidence="3" id="KW-1185">Reference proteome</keyword>
<proteinExistence type="predicted"/>
<evidence type="ECO:0000313" key="2">
    <source>
        <dbReference type="EMBL" id="PKI31183.1"/>
    </source>
</evidence>
<sequence>MKDYSVNKEAIFAAVSKTTMDSFAAEAMVFGVDKFEPPSGKEETLLEKGDTDESPLTVSNLGPSFPGPYASPH</sequence>